<dbReference type="AlphaFoldDB" id="A0A5M8AQ90"/>
<gene>
    <name evidence="2" type="ORF">F1599_09030</name>
</gene>
<name>A0A5M8AQ90_9BURK</name>
<dbReference type="Proteomes" id="UP000324324">
    <property type="component" value="Unassembled WGS sequence"/>
</dbReference>
<protein>
    <submittedName>
        <fullName evidence="2">Host attachment protein</fullName>
    </submittedName>
</protein>
<feature type="compositionally biased region" description="Gly residues" evidence="1">
    <location>
        <begin position="53"/>
        <end position="70"/>
    </location>
</feature>
<evidence type="ECO:0000313" key="3">
    <source>
        <dbReference type="Proteomes" id="UP000324324"/>
    </source>
</evidence>
<dbReference type="InterPro" id="IPR019291">
    <property type="entry name" value="Host_attachment_protein"/>
</dbReference>
<dbReference type="RefSeq" id="WP_149316315.1">
    <property type="nucleotide sequence ID" value="NZ_VWRN01000027.1"/>
</dbReference>
<reference evidence="2 3" key="1">
    <citation type="submission" date="2019-09" db="EMBL/GenBank/DDBJ databases">
        <title>Isolation of a novel species in the genus Cupriavidus from patients with sepsis using whole genome sequencing.</title>
        <authorList>
            <person name="Kweon O.J."/>
            <person name="Lee M.-K."/>
        </authorList>
    </citation>
    <scope>NUCLEOTIDE SEQUENCE [LARGE SCALE GENOMIC DNA]</scope>
    <source>
        <strain evidence="2 3">MKL-01</strain>
    </source>
</reference>
<evidence type="ECO:0000313" key="2">
    <source>
        <dbReference type="EMBL" id="KAA6126127.1"/>
    </source>
</evidence>
<organism evidence="2 3">
    <name type="scientific">Cupriavidus cauae</name>
    <dbReference type="NCBI Taxonomy" id="2608999"/>
    <lineage>
        <taxon>Bacteria</taxon>
        <taxon>Pseudomonadati</taxon>
        <taxon>Pseudomonadota</taxon>
        <taxon>Betaproteobacteria</taxon>
        <taxon>Burkholderiales</taxon>
        <taxon>Burkholderiaceae</taxon>
        <taxon>Cupriavidus</taxon>
    </lineage>
</organism>
<evidence type="ECO:0000256" key="1">
    <source>
        <dbReference type="SAM" id="MobiDB-lite"/>
    </source>
</evidence>
<feature type="region of interest" description="Disordered" evidence="1">
    <location>
        <begin position="51"/>
        <end position="85"/>
    </location>
</feature>
<comment type="caution">
    <text evidence="2">The sequence shown here is derived from an EMBL/GenBank/DDBJ whole genome shotgun (WGS) entry which is preliminary data.</text>
</comment>
<dbReference type="EMBL" id="VWRN01000027">
    <property type="protein sequence ID" value="KAA6126127.1"/>
    <property type="molecule type" value="Genomic_DNA"/>
</dbReference>
<sequence>MKTTWVLVADEAIARILEGHKPGQELACIDELTDAGAHADAADLRRDAYGRRAGAGAGPGAGPAVGGGTGRQRAPSSVTSSAGEDELHLEAEGFARRVAEHLAEALQKQRYDELRIAAAPRFLGLLRKHLPAQVANVVTEEVDKDLVHLPERELTERLFAAKFAGDRAGGQAAS</sequence>
<accession>A0A5M8AQ90</accession>
<proteinExistence type="predicted"/>
<dbReference type="Pfam" id="PF10116">
    <property type="entry name" value="Host_attach"/>
    <property type="match status" value="1"/>
</dbReference>
<keyword evidence="3" id="KW-1185">Reference proteome</keyword>